<keyword evidence="8" id="KW-1133">Transmembrane helix</keyword>
<evidence type="ECO:0000259" key="9">
    <source>
        <dbReference type="PROSITE" id="PS50011"/>
    </source>
</evidence>
<keyword evidence="6" id="KW-0067">ATP-binding</keyword>
<dbReference type="SUPFAM" id="SSF56112">
    <property type="entry name" value="Protein kinase-like (PK-like)"/>
    <property type="match status" value="1"/>
</dbReference>
<dbReference type="InterPro" id="IPR011009">
    <property type="entry name" value="Kinase-like_dom_sf"/>
</dbReference>
<dbReference type="CDD" id="cd14014">
    <property type="entry name" value="STKc_PknB_like"/>
    <property type="match status" value="1"/>
</dbReference>
<dbReference type="GO" id="GO:0005524">
    <property type="term" value="F:ATP binding"/>
    <property type="evidence" value="ECO:0007669"/>
    <property type="project" value="UniProtKB-KW"/>
</dbReference>
<dbReference type="AlphaFoldDB" id="D6ZF20"/>
<dbReference type="Proteomes" id="UP000002247">
    <property type="component" value="Chromosome"/>
</dbReference>
<dbReference type="EMBL" id="CP001958">
    <property type="protein sequence ID" value="ADG97544.1"/>
    <property type="molecule type" value="Genomic_DNA"/>
</dbReference>
<evidence type="ECO:0000256" key="8">
    <source>
        <dbReference type="SAM" id="Phobius"/>
    </source>
</evidence>
<name>D6ZF20_SEGRD</name>
<feature type="region of interest" description="Disordered" evidence="7">
    <location>
        <begin position="304"/>
        <end position="323"/>
    </location>
</feature>
<dbReference type="SMART" id="SM00220">
    <property type="entry name" value="S_TKc"/>
    <property type="match status" value="1"/>
</dbReference>
<evidence type="ECO:0000313" key="10">
    <source>
        <dbReference type="EMBL" id="ADG97544.1"/>
    </source>
</evidence>
<evidence type="ECO:0000256" key="1">
    <source>
        <dbReference type="ARBA" id="ARBA00012513"/>
    </source>
</evidence>
<keyword evidence="8" id="KW-0812">Transmembrane</keyword>
<accession>D6ZF20</accession>
<keyword evidence="11" id="KW-1185">Reference proteome</keyword>
<keyword evidence="5 10" id="KW-0418">Kinase</keyword>
<proteinExistence type="predicted"/>
<gene>
    <name evidence="10" type="ordered locus">Srot_1071</name>
</gene>
<keyword evidence="4" id="KW-0547">Nucleotide-binding</keyword>
<dbReference type="PANTHER" id="PTHR43289:SF6">
    <property type="entry name" value="SERINE_THREONINE-PROTEIN KINASE NEKL-3"/>
    <property type="match status" value="1"/>
</dbReference>
<dbReference type="KEGG" id="srt:Srot_1071"/>
<feature type="domain" description="Protein kinase" evidence="9">
    <location>
        <begin position="20"/>
        <end position="293"/>
    </location>
</feature>
<dbReference type="PROSITE" id="PS50011">
    <property type="entry name" value="PROTEIN_KINASE_DOM"/>
    <property type="match status" value="1"/>
</dbReference>
<protein>
    <recommendedName>
        <fullName evidence="1">non-specific serine/threonine protein kinase</fullName>
        <ecNumber evidence="1">2.7.11.1</ecNumber>
    </recommendedName>
</protein>
<dbReference type="InterPro" id="IPR000719">
    <property type="entry name" value="Prot_kinase_dom"/>
</dbReference>
<dbReference type="RefSeq" id="WP_013138000.1">
    <property type="nucleotide sequence ID" value="NC_014168.1"/>
</dbReference>
<dbReference type="HOGENOM" id="CLU_000288_63_44_11"/>
<dbReference type="eggNOG" id="COG0515">
    <property type="taxonomic scope" value="Bacteria"/>
</dbReference>
<organism evidence="10 11">
    <name type="scientific">Segniliparus rotundus (strain ATCC BAA-972 / CDC 1076 / CIP 108378 / DSM 44985 / JCM 13578)</name>
    <dbReference type="NCBI Taxonomy" id="640132"/>
    <lineage>
        <taxon>Bacteria</taxon>
        <taxon>Bacillati</taxon>
        <taxon>Actinomycetota</taxon>
        <taxon>Actinomycetes</taxon>
        <taxon>Mycobacteriales</taxon>
        <taxon>Segniliparaceae</taxon>
        <taxon>Segniliparus</taxon>
    </lineage>
</organism>
<evidence type="ECO:0000256" key="4">
    <source>
        <dbReference type="ARBA" id="ARBA00022741"/>
    </source>
</evidence>
<dbReference type="PANTHER" id="PTHR43289">
    <property type="entry name" value="MITOGEN-ACTIVATED PROTEIN KINASE KINASE KINASE 20-RELATED"/>
    <property type="match status" value="1"/>
</dbReference>
<evidence type="ECO:0000256" key="6">
    <source>
        <dbReference type="ARBA" id="ARBA00022840"/>
    </source>
</evidence>
<evidence type="ECO:0000313" key="11">
    <source>
        <dbReference type="Proteomes" id="UP000002247"/>
    </source>
</evidence>
<reference evidence="10 11" key="1">
    <citation type="journal article" date="2010" name="Stand. Genomic Sci.">
        <title>Complete genome sequence of Segniliparus rotundus type strain (CDC 1076).</title>
        <authorList>
            <person name="Sikorski J."/>
            <person name="Lapidus A."/>
            <person name="Copeland A."/>
            <person name="Misra M."/>
            <person name="Glavina Del Rio T."/>
            <person name="Nolan M."/>
            <person name="Lucas S."/>
            <person name="Chen F."/>
            <person name="Tice H."/>
            <person name="Cheng J.F."/>
            <person name="Jando M."/>
            <person name="Schneider S."/>
            <person name="Bruce D."/>
            <person name="Goodwin L."/>
            <person name="Pitluck S."/>
            <person name="Liolios K."/>
            <person name="Mikhailova N."/>
            <person name="Pati A."/>
            <person name="Ivanova N."/>
            <person name="Mavromatis K."/>
            <person name="Chen A."/>
            <person name="Palaniappan K."/>
            <person name="Chertkov O."/>
            <person name="Land M."/>
            <person name="Hauser L."/>
            <person name="Chang Y.J."/>
            <person name="Jeffries C.D."/>
            <person name="Brettin T."/>
            <person name="Detter J.C."/>
            <person name="Han C."/>
            <person name="Rohde M."/>
            <person name="Goker M."/>
            <person name="Bristow J."/>
            <person name="Eisen J.A."/>
            <person name="Markowitz V."/>
            <person name="Hugenholtz P."/>
            <person name="Kyrpides N.C."/>
            <person name="Klenk H.P."/>
        </authorList>
    </citation>
    <scope>NUCLEOTIDE SEQUENCE [LARGE SCALE GENOMIC DNA]</scope>
    <source>
        <strain evidence="11">ATCC BAA-972 / CDC 1076 / CIP 108378 / DSM 44985 / JCM 13578</strain>
    </source>
</reference>
<keyword evidence="3" id="KW-0808">Transferase</keyword>
<dbReference type="STRING" id="640132.Srot_1071"/>
<dbReference type="InterPro" id="IPR008271">
    <property type="entry name" value="Ser/Thr_kinase_AS"/>
</dbReference>
<evidence type="ECO:0000256" key="5">
    <source>
        <dbReference type="ARBA" id="ARBA00022777"/>
    </source>
</evidence>
<dbReference type="Pfam" id="PF00069">
    <property type="entry name" value="Pkinase"/>
    <property type="match status" value="1"/>
</dbReference>
<dbReference type="OrthoDB" id="9762169at2"/>
<dbReference type="PROSITE" id="PS00108">
    <property type="entry name" value="PROTEIN_KINASE_ST"/>
    <property type="match status" value="1"/>
</dbReference>
<dbReference type="Gene3D" id="1.10.510.10">
    <property type="entry name" value="Transferase(Phosphotransferase) domain 1"/>
    <property type="match status" value="1"/>
</dbReference>
<keyword evidence="8" id="KW-0472">Membrane</keyword>
<evidence type="ECO:0000256" key="3">
    <source>
        <dbReference type="ARBA" id="ARBA00022679"/>
    </source>
</evidence>
<evidence type="ECO:0000256" key="7">
    <source>
        <dbReference type="SAM" id="MobiDB-lite"/>
    </source>
</evidence>
<keyword evidence="2 10" id="KW-0723">Serine/threonine-protein kinase</keyword>
<feature type="transmembrane region" description="Helical" evidence="8">
    <location>
        <begin position="361"/>
        <end position="386"/>
    </location>
</feature>
<evidence type="ECO:0000256" key="2">
    <source>
        <dbReference type="ARBA" id="ARBA00022527"/>
    </source>
</evidence>
<sequence length="391" mass="41339">MTRSPVGPDPLVGTVLEGRYQVGEQIGSGGMCVVYRGFDRRLERPVAIKFAADHLLDSSGRLDDPRIAERFDFEARAVARLCDPALVAVFDQGSTGGRPYLVLEFIAGGTARQLLAERGPMPPYAAAALLEPVLRALGTAHRIGLVHGDVKPENILISEEGEVKITDFGSAAWSERNGSQPSPLEAFGTAAYLAPEQARSGAGEGLRAASDIYSAGVVLYELLTGALPFAGADAAELAEARLRHDVPPPSRAVDGVPLQFDNIVLRATERDPAARYPDADSMLRDLDRVRAELGLPRYSVPAPTAAPSLTGAHATAPTTAQQSTVDLGSVIPATGGETDPVRTIVENIGSPISETTGWREVAVGFIVVLLLGVVSMICGYFFAAFLEQQLG</sequence>
<dbReference type="GO" id="GO:0004674">
    <property type="term" value="F:protein serine/threonine kinase activity"/>
    <property type="evidence" value="ECO:0007669"/>
    <property type="project" value="UniProtKB-KW"/>
</dbReference>
<dbReference type="Gene3D" id="3.30.200.20">
    <property type="entry name" value="Phosphorylase Kinase, domain 1"/>
    <property type="match status" value="1"/>
</dbReference>
<dbReference type="EC" id="2.7.11.1" evidence="1"/>